<dbReference type="EnsemblPlants" id="Kaladp0101s0140.1.v1.1">
    <property type="protein sequence ID" value="Kaladp0101s0140.1.v1.1"/>
    <property type="gene ID" value="Kaladp0101s0140.v1.1"/>
</dbReference>
<dbReference type="AlphaFoldDB" id="A0A7N0V4X3"/>
<dbReference type="Gramene" id="Kaladp0101s0140.1.v1.1">
    <property type="protein sequence ID" value="Kaladp0101s0140.1.v1.1"/>
    <property type="gene ID" value="Kaladp0101s0140.v1.1"/>
</dbReference>
<dbReference type="EnsemblPlants" id="Kaladp0101s0140.2.v1.1">
    <property type="protein sequence ID" value="Kaladp0101s0140.2.v1.1"/>
    <property type="gene ID" value="Kaladp0101s0140.v1.1"/>
</dbReference>
<sequence length="95" mass="10484">MEDTHICTSDLALQFGYDLLNEGALSFYGVFDAAHFVRNHLPRIEVEDADFPAELEKVVTRLFVETDAAFGKSCSIESVLSSGTTALTAMIFGRY</sequence>
<evidence type="ECO:0000313" key="2">
    <source>
        <dbReference type="Proteomes" id="UP000594263"/>
    </source>
</evidence>
<reference evidence="1" key="1">
    <citation type="submission" date="2021-01" db="UniProtKB">
        <authorList>
            <consortium name="EnsemblPlants"/>
        </authorList>
    </citation>
    <scope>IDENTIFICATION</scope>
</reference>
<organism evidence="1 2">
    <name type="scientific">Kalanchoe fedtschenkoi</name>
    <name type="common">Lavender scallops</name>
    <name type="synonym">South American air plant</name>
    <dbReference type="NCBI Taxonomy" id="63787"/>
    <lineage>
        <taxon>Eukaryota</taxon>
        <taxon>Viridiplantae</taxon>
        <taxon>Streptophyta</taxon>
        <taxon>Embryophyta</taxon>
        <taxon>Tracheophyta</taxon>
        <taxon>Spermatophyta</taxon>
        <taxon>Magnoliopsida</taxon>
        <taxon>eudicotyledons</taxon>
        <taxon>Gunneridae</taxon>
        <taxon>Pentapetalae</taxon>
        <taxon>Saxifragales</taxon>
        <taxon>Crassulaceae</taxon>
        <taxon>Kalanchoe</taxon>
    </lineage>
</organism>
<dbReference type="InterPro" id="IPR036457">
    <property type="entry name" value="PPM-type-like_dom_sf"/>
</dbReference>
<accession>A0A7N0V4X3</accession>
<dbReference type="SUPFAM" id="SSF81606">
    <property type="entry name" value="PP2C-like"/>
    <property type="match status" value="1"/>
</dbReference>
<proteinExistence type="predicted"/>
<keyword evidence="2" id="KW-1185">Reference proteome</keyword>
<dbReference type="Gramene" id="Kaladp0101s0140.2.v1.1">
    <property type="protein sequence ID" value="Kaladp0101s0140.2.v1.1"/>
    <property type="gene ID" value="Kaladp0101s0140.v1.1"/>
</dbReference>
<dbReference type="Gene3D" id="3.60.40.10">
    <property type="entry name" value="PPM-type phosphatase domain"/>
    <property type="match status" value="1"/>
</dbReference>
<protein>
    <submittedName>
        <fullName evidence="1">Uncharacterized protein</fullName>
    </submittedName>
</protein>
<evidence type="ECO:0000313" key="1">
    <source>
        <dbReference type="EnsemblPlants" id="Kaladp0101s0140.1.v1.1"/>
    </source>
</evidence>
<dbReference type="Proteomes" id="UP000594263">
    <property type="component" value="Unplaced"/>
</dbReference>
<dbReference type="OMA" id="QDEHVCI"/>
<name>A0A7N0V4X3_KALFE</name>